<dbReference type="EMBL" id="CAWUFR010000323">
    <property type="protein sequence ID" value="CAK6975888.1"/>
    <property type="molecule type" value="Genomic_DNA"/>
</dbReference>
<keyword evidence="3" id="KW-1185">Reference proteome</keyword>
<sequence length="128" mass="14300">MGNSWNDCGHTYAILQDIQVWASQYRTEARQCSEWTWEEDYVRKLTEHQELDRNKKEEAWAKVSVDVGLSDQSLSDSEGTAPAASPAAASPAASASGARTRKRKRGKEMDVGEKERESLIEGLVIRSL</sequence>
<feature type="region of interest" description="Disordered" evidence="1">
    <location>
        <begin position="70"/>
        <end position="117"/>
    </location>
</feature>
<reference evidence="2 3" key="1">
    <citation type="submission" date="2024-01" db="EMBL/GenBank/DDBJ databases">
        <authorList>
            <person name="Alioto T."/>
            <person name="Alioto T."/>
            <person name="Gomez Garrido J."/>
        </authorList>
    </citation>
    <scope>NUCLEOTIDE SEQUENCE [LARGE SCALE GENOMIC DNA]</scope>
</reference>
<name>A0AAV1PX26_SCOSC</name>
<protein>
    <submittedName>
        <fullName evidence="2">Uncharacterized protein LOC115596498 isoform X2</fullName>
    </submittedName>
</protein>
<evidence type="ECO:0000313" key="2">
    <source>
        <dbReference type="EMBL" id="CAK6975888.1"/>
    </source>
</evidence>
<proteinExistence type="predicted"/>
<organism evidence="2 3">
    <name type="scientific">Scomber scombrus</name>
    <name type="common">Atlantic mackerel</name>
    <name type="synonym">Scomber vernalis</name>
    <dbReference type="NCBI Taxonomy" id="13677"/>
    <lineage>
        <taxon>Eukaryota</taxon>
        <taxon>Metazoa</taxon>
        <taxon>Chordata</taxon>
        <taxon>Craniata</taxon>
        <taxon>Vertebrata</taxon>
        <taxon>Euteleostomi</taxon>
        <taxon>Actinopterygii</taxon>
        <taxon>Neopterygii</taxon>
        <taxon>Teleostei</taxon>
        <taxon>Neoteleostei</taxon>
        <taxon>Acanthomorphata</taxon>
        <taxon>Pelagiaria</taxon>
        <taxon>Scombriformes</taxon>
        <taxon>Scombridae</taxon>
        <taxon>Scomber</taxon>
    </lineage>
</organism>
<comment type="caution">
    <text evidence="2">The sequence shown here is derived from an EMBL/GenBank/DDBJ whole genome shotgun (WGS) entry which is preliminary data.</text>
</comment>
<accession>A0AAV1PX26</accession>
<dbReference type="Proteomes" id="UP001314229">
    <property type="component" value="Unassembled WGS sequence"/>
</dbReference>
<feature type="compositionally biased region" description="Basic and acidic residues" evidence="1">
    <location>
        <begin position="107"/>
        <end position="117"/>
    </location>
</feature>
<evidence type="ECO:0000313" key="3">
    <source>
        <dbReference type="Proteomes" id="UP001314229"/>
    </source>
</evidence>
<dbReference type="AlphaFoldDB" id="A0AAV1PX26"/>
<evidence type="ECO:0000256" key="1">
    <source>
        <dbReference type="SAM" id="MobiDB-lite"/>
    </source>
</evidence>
<feature type="compositionally biased region" description="Low complexity" evidence="1">
    <location>
        <begin position="81"/>
        <end position="96"/>
    </location>
</feature>
<gene>
    <name evidence="2" type="ORF">FSCOSCO3_A032943</name>
</gene>